<dbReference type="Proteomes" id="UP000789920">
    <property type="component" value="Unassembled WGS sequence"/>
</dbReference>
<accession>A0ACA9S8F7</accession>
<reference evidence="1" key="1">
    <citation type="submission" date="2021-06" db="EMBL/GenBank/DDBJ databases">
        <authorList>
            <person name="Kallberg Y."/>
            <person name="Tangrot J."/>
            <person name="Rosling A."/>
        </authorList>
    </citation>
    <scope>NUCLEOTIDE SEQUENCE</scope>
    <source>
        <strain evidence="1">MA461A</strain>
    </source>
</reference>
<evidence type="ECO:0000313" key="2">
    <source>
        <dbReference type="Proteomes" id="UP000789920"/>
    </source>
</evidence>
<sequence>YFEMVKNNIFSSEENGEWQEFLEILYSPRDQIYPLSNGEITEIIDITMIRDRPKIMENILNSYPQFFINAQQSMSQVQKRPGSTLGRNHLTDDIPFQNFDMPLELDEHELHEQLHEHLYEHQESTSYQDHNLGNNGNKIGNNNRNNNGNNNGNNHRNNNGSMEEKTLYDEFKKILICPRSEMSDDEWEMVIYECLDPWPQLVAQFEEIVAYEINEIRND</sequence>
<organism evidence="1 2">
    <name type="scientific">Racocetra persica</name>
    <dbReference type="NCBI Taxonomy" id="160502"/>
    <lineage>
        <taxon>Eukaryota</taxon>
        <taxon>Fungi</taxon>
        <taxon>Fungi incertae sedis</taxon>
        <taxon>Mucoromycota</taxon>
        <taxon>Glomeromycotina</taxon>
        <taxon>Glomeromycetes</taxon>
        <taxon>Diversisporales</taxon>
        <taxon>Gigasporaceae</taxon>
        <taxon>Racocetra</taxon>
    </lineage>
</organism>
<protein>
    <submittedName>
        <fullName evidence="1">1058_t:CDS:1</fullName>
    </submittedName>
</protein>
<proteinExistence type="predicted"/>
<dbReference type="EMBL" id="CAJVQC010098211">
    <property type="protein sequence ID" value="CAG8829945.1"/>
    <property type="molecule type" value="Genomic_DNA"/>
</dbReference>
<evidence type="ECO:0000313" key="1">
    <source>
        <dbReference type="EMBL" id="CAG8829945.1"/>
    </source>
</evidence>
<feature type="non-terminal residue" evidence="1">
    <location>
        <position position="1"/>
    </location>
</feature>
<gene>
    <name evidence="1" type="ORF">RPERSI_LOCUS27638</name>
</gene>
<comment type="caution">
    <text evidence="1">The sequence shown here is derived from an EMBL/GenBank/DDBJ whole genome shotgun (WGS) entry which is preliminary data.</text>
</comment>
<keyword evidence="2" id="KW-1185">Reference proteome</keyword>
<name>A0ACA9S8F7_9GLOM</name>